<comment type="subcellular location">
    <subcellularLocation>
        <location evidence="1">Bacterial microcompartment</location>
    </subcellularLocation>
</comment>
<comment type="caution">
    <text evidence="5">The sequence shown here is derived from an EMBL/GenBank/DDBJ whole genome shotgun (WGS) entry which is preliminary data.</text>
</comment>
<evidence type="ECO:0000256" key="2">
    <source>
        <dbReference type="ARBA" id="ARBA00024446"/>
    </source>
</evidence>
<keyword evidence="6" id="KW-1185">Reference proteome</keyword>
<dbReference type="SMART" id="SM00877">
    <property type="entry name" value="BMC"/>
    <property type="match status" value="1"/>
</dbReference>
<evidence type="ECO:0000259" key="4">
    <source>
        <dbReference type="PROSITE" id="PS51930"/>
    </source>
</evidence>
<accession>A0A235BC25</accession>
<sequence>MQAIGLVETRGLVAALEALDTMCKAANVQMIELKKVGSGLVTVIVEGDVAAVNSAVEAGKEVYTQTGGELISANVIPHPHPELAAIF</sequence>
<dbReference type="InterPro" id="IPR050575">
    <property type="entry name" value="BMC_shell"/>
</dbReference>
<dbReference type="Gene3D" id="3.30.70.1710">
    <property type="match status" value="1"/>
</dbReference>
<evidence type="ECO:0000256" key="1">
    <source>
        <dbReference type="ARBA" id="ARBA00024322"/>
    </source>
</evidence>
<dbReference type="RefSeq" id="WP_094263454.1">
    <property type="nucleotide sequence ID" value="NZ_NOWF01000002.1"/>
</dbReference>
<keyword evidence="2" id="KW-1283">Bacterial microcompartment</keyword>
<dbReference type="EMBL" id="NOWF01000002">
    <property type="protein sequence ID" value="OYD09105.1"/>
    <property type="molecule type" value="Genomic_DNA"/>
</dbReference>
<reference evidence="5 6" key="1">
    <citation type="submission" date="2017-07" db="EMBL/GenBank/DDBJ databases">
        <title>The genome sequence of Paludifilum halophilum highlights mechanisms for microbial adaptation to high salt environemnts.</title>
        <authorList>
            <person name="Belbahri L."/>
        </authorList>
    </citation>
    <scope>NUCLEOTIDE SEQUENCE [LARGE SCALE GENOMIC DNA]</scope>
    <source>
        <strain evidence="5 6">DSM 102817</strain>
    </source>
</reference>
<dbReference type="Pfam" id="PF00936">
    <property type="entry name" value="BMC"/>
    <property type="match status" value="1"/>
</dbReference>
<gene>
    <name evidence="5" type="ORF">CHM34_04895</name>
</gene>
<evidence type="ECO:0000313" key="5">
    <source>
        <dbReference type="EMBL" id="OYD09105.1"/>
    </source>
</evidence>
<evidence type="ECO:0000256" key="3">
    <source>
        <dbReference type="PROSITE-ProRule" id="PRU01278"/>
    </source>
</evidence>
<feature type="domain" description="BMC" evidence="4">
    <location>
        <begin position="3"/>
        <end position="87"/>
    </location>
</feature>
<name>A0A235BC25_9BACL</name>
<dbReference type="PROSITE" id="PS51930">
    <property type="entry name" value="BMC_2"/>
    <property type="match status" value="1"/>
</dbReference>
<dbReference type="Proteomes" id="UP000215459">
    <property type="component" value="Unassembled WGS sequence"/>
</dbReference>
<dbReference type="PANTHER" id="PTHR33941:SF11">
    <property type="entry name" value="BACTERIAL MICROCOMPARTMENT SHELL PROTEIN PDUJ"/>
    <property type="match status" value="1"/>
</dbReference>
<organism evidence="5 6">
    <name type="scientific">Paludifilum halophilum</name>
    <dbReference type="NCBI Taxonomy" id="1642702"/>
    <lineage>
        <taxon>Bacteria</taxon>
        <taxon>Bacillati</taxon>
        <taxon>Bacillota</taxon>
        <taxon>Bacilli</taxon>
        <taxon>Bacillales</taxon>
        <taxon>Thermoactinomycetaceae</taxon>
        <taxon>Paludifilum</taxon>
    </lineage>
</organism>
<dbReference type="InterPro" id="IPR037233">
    <property type="entry name" value="CcmK-like_sf"/>
</dbReference>
<dbReference type="InterPro" id="IPR044872">
    <property type="entry name" value="CcmK/CsoS1_BMC"/>
</dbReference>
<dbReference type="InterPro" id="IPR000249">
    <property type="entry name" value="BMC_dom"/>
</dbReference>
<comment type="similarity">
    <text evidence="3">Belongs to the bacterial microcompartments protein family.</text>
</comment>
<proteinExistence type="inferred from homology"/>
<dbReference type="OrthoDB" id="9812608at2"/>
<dbReference type="CDD" id="cd07045">
    <property type="entry name" value="BMC_CcmK_like"/>
    <property type="match status" value="1"/>
</dbReference>
<dbReference type="GO" id="GO:0031469">
    <property type="term" value="C:bacterial microcompartment"/>
    <property type="evidence" value="ECO:0007669"/>
    <property type="project" value="UniProtKB-SubCell"/>
</dbReference>
<dbReference type="AlphaFoldDB" id="A0A235BC25"/>
<dbReference type="PANTHER" id="PTHR33941">
    <property type="entry name" value="PROPANEDIOL UTILIZATION PROTEIN PDUA"/>
    <property type="match status" value="1"/>
</dbReference>
<evidence type="ECO:0000313" key="6">
    <source>
        <dbReference type="Proteomes" id="UP000215459"/>
    </source>
</evidence>
<dbReference type="SUPFAM" id="SSF143414">
    <property type="entry name" value="CcmK-like"/>
    <property type="match status" value="1"/>
</dbReference>
<protein>
    <submittedName>
        <fullName evidence="5">Carboxysome shell protein</fullName>
    </submittedName>
</protein>